<dbReference type="RefSeq" id="WP_204218549.1">
    <property type="nucleotide sequence ID" value="NZ_MDSU01000003.1"/>
</dbReference>
<sequence length="558" mass="64347">MNANKLPLNSELRIFTIRIKNKKFVKTLTDYIYKYRHFENILLILIKENYELFLQGKTENDFKYLTSKITLRNALLNYNSKNSKDSNYLNEKYKDHKLWQALKETVKTIKQHNFTYCIERVKANYKTYFTNLKAYNKNSSAYTGMPKPPKAKKLSKLLNYSIDLDKYCSLSFKKLNQNLIGINLADKMLYIHHSKSDIESIVGNLKNINSAKLVFDRSQISLQVSYIKKIKPLKLLKPVKEAGLDIGLNNLASLFVNDETTPSLIVDGKPYKHYNTKFNRLLGKLQESLKDHVLEWSISKTGTKYPAKYDKKGYQILKFISYLHSKRNRFFFDKFHKVSKRILEYCQMHDVTDLYISKNLAQLKNNGDCNLRKAQKQNFIQIPFIKLLKDIEYKAKYYGINVHIIDEAYSSKTSSVSGNVVYIQKQAQALGHDTIKQLAKTDLANAFSGKRAKRGLFIDTTIKKVFNADLNGAVNHIKIAKDINTSYLKRKLFKLCNPIKLKSDCDFCRLMQNSVSGKAIGTDLLQRQVSNAHGSKYGKLNSGSSYGNSLYQSLIGLE</sequence>
<accession>A0A1X4XZ92</accession>
<reference evidence="8 9" key="1">
    <citation type="journal article" date="2017" name="Front. Microbiol.">
        <title>Genome Sequence of Desulfurella amilsii Strain TR1 and Comparative Genomics of Desulfurellaceae Family.</title>
        <authorList>
            <person name="Florentino A.P."/>
            <person name="Stams A.J."/>
            <person name="Sanchez-Andrea I."/>
        </authorList>
    </citation>
    <scope>NUCLEOTIDE SEQUENCE [LARGE SCALE GENOMIC DNA]</scope>
    <source>
        <strain evidence="8 9">TR1</strain>
    </source>
</reference>
<dbReference type="EMBL" id="MDSU01000007">
    <property type="protein sequence ID" value="OSS42775.1"/>
    <property type="molecule type" value="Genomic_DNA"/>
</dbReference>
<evidence type="ECO:0000256" key="4">
    <source>
        <dbReference type="ARBA" id="ARBA00023172"/>
    </source>
</evidence>
<dbReference type="NCBIfam" id="TIGR01766">
    <property type="entry name" value="IS200/IS605 family accessory protein TnpB-like domain"/>
    <property type="match status" value="1"/>
</dbReference>
<evidence type="ECO:0000256" key="2">
    <source>
        <dbReference type="ARBA" id="ARBA00022578"/>
    </source>
</evidence>
<dbReference type="STRING" id="1562698.DESAMIL20_331"/>
<dbReference type="Proteomes" id="UP000194141">
    <property type="component" value="Unassembled WGS sequence"/>
</dbReference>
<evidence type="ECO:0000259" key="6">
    <source>
        <dbReference type="Pfam" id="PF07282"/>
    </source>
</evidence>
<dbReference type="Pfam" id="PF07282">
    <property type="entry name" value="Cas12f1-like_TNB"/>
    <property type="match status" value="1"/>
</dbReference>
<dbReference type="InterPro" id="IPR001959">
    <property type="entry name" value="Transposase"/>
</dbReference>
<proteinExistence type="inferred from homology"/>
<evidence type="ECO:0000313" key="8">
    <source>
        <dbReference type="EMBL" id="OSS42850.1"/>
    </source>
</evidence>
<keyword evidence="4" id="KW-0233">DNA recombination</keyword>
<comment type="similarity">
    <text evidence="1">In the C-terminal section; belongs to the transposase 35 family.</text>
</comment>
<dbReference type="Pfam" id="PF01385">
    <property type="entry name" value="OrfB_IS605"/>
    <property type="match status" value="1"/>
</dbReference>
<dbReference type="InterPro" id="IPR010095">
    <property type="entry name" value="Cas12f1-like_TNB"/>
</dbReference>
<dbReference type="GO" id="GO:0003677">
    <property type="term" value="F:DNA binding"/>
    <property type="evidence" value="ECO:0007669"/>
    <property type="project" value="UniProtKB-KW"/>
</dbReference>
<gene>
    <name evidence="8" type="ORF">DESAMIL20_331</name>
    <name evidence="7" type="ORF">DESAMIL20_404</name>
</gene>
<keyword evidence="2" id="KW-0815">Transposition</keyword>
<comment type="caution">
    <text evidence="8">The sequence shown here is derived from an EMBL/GenBank/DDBJ whole genome shotgun (WGS) entry which is preliminary data.</text>
</comment>
<keyword evidence="9" id="KW-1185">Reference proteome</keyword>
<protein>
    <submittedName>
        <fullName evidence="8">Mobile element protein</fullName>
    </submittedName>
</protein>
<feature type="domain" description="Cas12f1-like TNB" evidence="6">
    <location>
        <begin position="386"/>
        <end position="475"/>
    </location>
</feature>
<dbReference type="AlphaFoldDB" id="A0A1X4XZ92"/>
<evidence type="ECO:0000256" key="1">
    <source>
        <dbReference type="ARBA" id="ARBA00008761"/>
    </source>
</evidence>
<evidence type="ECO:0000313" key="7">
    <source>
        <dbReference type="EMBL" id="OSS42775.1"/>
    </source>
</evidence>
<organism evidence="8 9">
    <name type="scientific">Desulfurella amilsii</name>
    <dbReference type="NCBI Taxonomy" id="1562698"/>
    <lineage>
        <taxon>Bacteria</taxon>
        <taxon>Pseudomonadati</taxon>
        <taxon>Campylobacterota</taxon>
        <taxon>Desulfurellia</taxon>
        <taxon>Desulfurellales</taxon>
        <taxon>Desulfurellaceae</taxon>
        <taxon>Desulfurella</taxon>
    </lineage>
</organism>
<evidence type="ECO:0000313" key="9">
    <source>
        <dbReference type="Proteomes" id="UP000194141"/>
    </source>
</evidence>
<dbReference type="EMBL" id="MDSU01000003">
    <property type="protein sequence ID" value="OSS42850.1"/>
    <property type="molecule type" value="Genomic_DNA"/>
</dbReference>
<name>A0A1X4XZ92_9BACT</name>
<keyword evidence="3" id="KW-0238">DNA-binding</keyword>
<dbReference type="GO" id="GO:0032196">
    <property type="term" value="P:transposition"/>
    <property type="evidence" value="ECO:0007669"/>
    <property type="project" value="UniProtKB-KW"/>
</dbReference>
<dbReference type="GO" id="GO:0006310">
    <property type="term" value="P:DNA recombination"/>
    <property type="evidence" value="ECO:0007669"/>
    <property type="project" value="UniProtKB-KW"/>
</dbReference>
<evidence type="ECO:0000259" key="5">
    <source>
        <dbReference type="Pfam" id="PF01385"/>
    </source>
</evidence>
<feature type="domain" description="Probable transposase IS891/IS1136/IS1341" evidence="5">
    <location>
        <begin position="233"/>
        <end position="359"/>
    </location>
</feature>
<evidence type="ECO:0000256" key="3">
    <source>
        <dbReference type="ARBA" id="ARBA00023125"/>
    </source>
</evidence>